<comment type="subcellular location">
    <subcellularLocation>
        <location evidence="12">Cell membrane</location>
        <topology evidence="12">Multi-pass membrane protein</topology>
    </subcellularLocation>
    <subcellularLocation>
        <location evidence="1">Membrane</location>
        <topology evidence="1">Multi-pass membrane protein</topology>
    </subcellularLocation>
</comment>
<evidence type="ECO:0000256" key="13">
    <source>
        <dbReference type="SAM" id="MobiDB-lite"/>
    </source>
</evidence>
<evidence type="ECO:0000256" key="4">
    <source>
        <dbReference type="ARBA" id="ARBA00022475"/>
    </source>
</evidence>
<dbReference type="InterPro" id="IPR003855">
    <property type="entry name" value="K+_transporter"/>
</dbReference>
<comment type="similarity">
    <text evidence="2 12">Belongs to the HAK/KUP transporter (TC 2.A.72) family.</text>
</comment>
<dbReference type="InterPro" id="IPR053951">
    <property type="entry name" value="K_trans_N"/>
</dbReference>
<feature type="transmembrane region" description="Helical" evidence="12">
    <location>
        <begin position="358"/>
        <end position="380"/>
    </location>
</feature>
<feature type="transmembrane region" description="Helical" evidence="12">
    <location>
        <begin position="65"/>
        <end position="85"/>
    </location>
</feature>
<keyword evidence="11 12" id="KW-0472">Membrane</keyword>
<evidence type="ECO:0000256" key="6">
    <source>
        <dbReference type="ARBA" id="ARBA00022692"/>
    </source>
</evidence>
<evidence type="ECO:0000256" key="7">
    <source>
        <dbReference type="ARBA" id="ARBA00022847"/>
    </source>
</evidence>
<evidence type="ECO:0000313" key="16">
    <source>
        <dbReference type="EMBL" id="CAB3788336.1"/>
    </source>
</evidence>
<feature type="domain" description="K+ potassium transporter C-terminal" evidence="15">
    <location>
        <begin position="498"/>
        <end position="645"/>
    </location>
</feature>
<keyword evidence="4 12" id="KW-1003">Cell membrane</keyword>
<keyword evidence="8 12" id="KW-0630">Potassium</keyword>
<evidence type="ECO:0000256" key="8">
    <source>
        <dbReference type="ARBA" id="ARBA00022958"/>
    </source>
</evidence>
<evidence type="ECO:0000259" key="14">
    <source>
        <dbReference type="Pfam" id="PF02705"/>
    </source>
</evidence>
<feature type="transmembrane region" description="Helical" evidence="12">
    <location>
        <begin position="445"/>
        <end position="465"/>
    </location>
</feature>
<keyword evidence="6 12" id="KW-0812">Transmembrane</keyword>
<keyword evidence="17" id="KW-1185">Reference proteome</keyword>
<dbReference type="EMBL" id="CADIKL010000011">
    <property type="protein sequence ID" value="CAB3788336.1"/>
    <property type="molecule type" value="Genomic_DNA"/>
</dbReference>
<keyword evidence="7 12" id="KW-0769">Symport</keyword>
<dbReference type="Proteomes" id="UP000494119">
    <property type="component" value="Unassembled WGS sequence"/>
</dbReference>
<feature type="transmembrane region" description="Helical" evidence="12">
    <location>
        <begin position="160"/>
        <end position="178"/>
    </location>
</feature>
<dbReference type="RefSeq" id="WP_129563599.1">
    <property type="nucleotide sequence ID" value="NZ_CADIKL010000011.1"/>
</dbReference>
<dbReference type="InterPro" id="IPR023051">
    <property type="entry name" value="Kup"/>
</dbReference>
<comment type="catalytic activity">
    <reaction evidence="12">
        <text>K(+)(in) + H(+)(in) = K(+)(out) + H(+)(out)</text>
        <dbReference type="Rhea" id="RHEA:28490"/>
        <dbReference type="ChEBI" id="CHEBI:15378"/>
        <dbReference type="ChEBI" id="CHEBI:29103"/>
    </reaction>
</comment>
<feature type="region of interest" description="Disordered" evidence="13">
    <location>
        <begin position="1"/>
        <end position="23"/>
    </location>
</feature>
<feature type="transmembrane region" description="Helical" evidence="12">
    <location>
        <begin position="122"/>
        <end position="140"/>
    </location>
</feature>
<evidence type="ECO:0000313" key="17">
    <source>
        <dbReference type="Proteomes" id="UP000494119"/>
    </source>
</evidence>
<name>A0A6J5G0B8_9BURK</name>
<protein>
    <recommendedName>
        <fullName evidence="12">Probable potassium transport system protein Kup</fullName>
    </recommendedName>
</protein>
<feature type="domain" description="K+ potassium transporter integral membrane" evidence="14">
    <location>
        <begin position="31"/>
        <end position="472"/>
    </location>
</feature>
<dbReference type="PANTHER" id="PTHR30540">
    <property type="entry name" value="OSMOTIC STRESS POTASSIUM TRANSPORTER"/>
    <property type="match status" value="1"/>
</dbReference>
<dbReference type="GO" id="GO:0015079">
    <property type="term" value="F:potassium ion transmembrane transporter activity"/>
    <property type="evidence" value="ECO:0007669"/>
    <property type="project" value="UniProtKB-UniRule"/>
</dbReference>
<accession>A0A6J5G0B8</accession>
<evidence type="ECO:0000256" key="2">
    <source>
        <dbReference type="ARBA" id="ARBA00007019"/>
    </source>
</evidence>
<feature type="compositionally biased region" description="Basic and acidic residues" evidence="13">
    <location>
        <begin position="14"/>
        <end position="23"/>
    </location>
</feature>
<feature type="transmembrane region" description="Helical" evidence="12">
    <location>
        <begin position="386"/>
        <end position="407"/>
    </location>
</feature>
<evidence type="ECO:0000256" key="12">
    <source>
        <dbReference type="HAMAP-Rule" id="MF_01522"/>
    </source>
</evidence>
<keyword evidence="10 12" id="KW-0406">Ion transport</keyword>
<keyword evidence="9 12" id="KW-1133">Transmembrane helix</keyword>
<evidence type="ECO:0000256" key="9">
    <source>
        <dbReference type="ARBA" id="ARBA00022989"/>
    </source>
</evidence>
<evidence type="ECO:0000256" key="10">
    <source>
        <dbReference type="ARBA" id="ARBA00023065"/>
    </source>
</evidence>
<dbReference type="GO" id="GO:0015293">
    <property type="term" value="F:symporter activity"/>
    <property type="evidence" value="ECO:0007669"/>
    <property type="project" value="UniProtKB-UniRule"/>
</dbReference>
<evidence type="ECO:0000256" key="1">
    <source>
        <dbReference type="ARBA" id="ARBA00004141"/>
    </source>
</evidence>
<proteinExistence type="inferred from homology"/>
<feature type="transmembrane region" description="Helical" evidence="12">
    <location>
        <begin position="185"/>
        <end position="210"/>
    </location>
</feature>
<feature type="transmembrane region" description="Helical" evidence="12">
    <location>
        <begin position="266"/>
        <end position="287"/>
    </location>
</feature>
<reference evidence="16 17" key="1">
    <citation type="submission" date="2020-04" db="EMBL/GenBank/DDBJ databases">
        <authorList>
            <person name="De Canck E."/>
        </authorList>
    </citation>
    <scope>NUCLEOTIDE SEQUENCE [LARGE SCALE GENOMIC DNA]</scope>
    <source>
        <strain evidence="16 17">LMG 28688</strain>
    </source>
</reference>
<dbReference type="Pfam" id="PF02705">
    <property type="entry name" value="K_trans"/>
    <property type="match status" value="1"/>
</dbReference>
<evidence type="ECO:0000256" key="11">
    <source>
        <dbReference type="ARBA" id="ARBA00023136"/>
    </source>
</evidence>
<comment type="function">
    <text evidence="12">Transport of potassium into the cell. Likely operates as a K(+):H(+) symporter.</text>
</comment>
<keyword evidence="5 12" id="KW-0633">Potassium transport</keyword>
<dbReference type="GO" id="GO:0005886">
    <property type="term" value="C:plasma membrane"/>
    <property type="evidence" value="ECO:0007669"/>
    <property type="project" value="UniProtKB-SubCell"/>
</dbReference>
<evidence type="ECO:0000256" key="5">
    <source>
        <dbReference type="ARBA" id="ARBA00022538"/>
    </source>
</evidence>
<feature type="transmembrane region" description="Helical" evidence="12">
    <location>
        <begin position="230"/>
        <end position="254"/>
    </location>
</feature>
<evidence type="ECO:0000259" key="15">
    <source>
        <dbReference type="Pfam" id="PF22776"/>
    </source>
</evidence>
<feature type="transmembrane region" description="Helical" evidence="12">
    <location>
        <begin position="414"/>
        <end position="433"/>
    </location>
</feature>
<sequence>MGDSSSATPAAGPSHDEHDAHHEHPQALGGLALAALGVVYGDIGTSPLYTLSTVFDPGNGLALDAFNIVSIVSLIFWSLMIVVSLKYVALILRANNHGEGGIMALLALAASSVSHRPRLRHALLIVGVMGAALFFGDSVITPAISVLSAVEGLEVAAPELKTFVIPVTLAAIIVLFVAQKHGTGGIGAVFGPVMVLWFVVIGVAGVANIARAPVVLVALNPWRGIAFCLHHHWVAFVALGAVVLSLTGAEALYADMGHFGKRPIRLTWFGVVFPALALNYLGQGALLLANPGAVQNPFYRLFPQWSIFPMIVLATLATVIASQAVISGTYSMAMQAMHLSFLPRMNIVHTSEREFGQIYVPGINWILLVAVIAAVVGFGSSTALGSAYGIAVTGTMLITTCLTFFVVRYAWHYNWALCVLATAFFLVIDTLFFSANLLKIVQGGWFPLVLGAAMFTIMATWGRGWQMMMAEARVRAGKKPLKPYLDTLLASSPVRVGGTAIFLTPDLESVPHALINNLRHNRVLHERVVFLTVMTKSVPQVPESERVKVALLAPGCYQVSVIYGFKDDVNLPQALAAAKSVGFAFDPQETSWFLSRALVVVAAGRGMGFWRGRLFAVMLHNVGNIAAYFKLPASRVIELGARVEI</sequence>
<gene>
    <name evidence="16" type="primary">kup_1</name>
    <name evidence="12" type="synonym">kup</name>
    <name evidence="16" type="ORF">LMG28688_02668</name>
</gene>
<evidence type="ECO:0000256" key="3">
    <source>
        <dbReference type="ARBA" id="ARBA00022448"/>
    </source>
</evidence>
<keyword evidence="3 12" id="KW-0813">Transport</keyword>
<dbReference type="InterPro" id="IPR053952">
    <property type="entry name" value="K_trans_C"/>
</dbReference>
<dbReference type="Pfam" id="PF22776">
    <property type="entry name" value="K_trans_C"/>
    <property type="match status" value="1"/>
</dbReference>
<dbReference type="HAMAP" id="MF_01522">
    <property type="entry name" value="Kup"/>
    <property type="match status" value="1"/>
</dbReference>
<dbReference type="AlphaFoldDB" id="A0A6J5G0B8"/>
<organism evidence="16 17">
    <name type="scientific">Paraburkholderia caffeinitolerans</name>
    <dbReference type="NCBI Taxonomy" id="1723730"/>
    <lineage>
        <taxon>Bacteria</taxon>
        <taxon>Pseudomonadati</taxon>
        <taxon>Pseudomonadota</taxon>
        <taxon>Betaproteobacteria</taxon>
        <taxon>Burkholderiales</taxon>
        <taxon>Burkholderiaceae</taxon>
        <taxon>Paraburkholderia</taxon>
    </lineage>
</organism>
<dbReference type="PANTHER" id="PTHR30540:SF79">
    <property type="entry name" value="LOW AFFINITY POTASSIUM TRANSPORT SYSTEM PROTEIN KUP"/>
    <property type="match status" value="1"/>
</dbReference>
<feature type="transmembrane region" description="Helical" evidence="12">
    <location>
        <begin position="307"/>
        <end position="337"/>
    </location>
</feature>